<comment type="caution">
    <text evidence="1">The sequence shown here is derived from an EMBL/GenBank/DDBJ whole genome shotgun (WGS) entry which is preliminary data.</text>
</comment>
<sequence>MNLVSGEILLGITRRFSSVCAHIPNTHRSFFSLVCVHVNDALKIPLREKVFWHTSQTYISFMMRKHVTLLLLLGKNLFDIPRKHAASFGYGRYNDFAN</sequence>
<protein>
    <submittedName>
        <fullName evidence="1">Uncharacterized protein</fullName>
    </submittedName>
</protein>
<organism evidence="1 2">
    <name type="scientific">Caerostris extrusa</name>
    <name type="common">Bark spider</name>
    <name type="synonym">Caerostris bankana</name>
    <dbReference type="NCBI Taxonomy" id="172846"/>
    <lineage>
        <taxon>Eukaryota</taxon>
        <taxon>Metazoa</taxon>
        <taxon>Ecdysozoa</taxon>
        <taxon>Arthropoda</taxon>
        <taxon>Chelicerata</taxon>
        <taxon>Arachnida</taxon>
        <taxon>Araneae</taxon>
        <taxon>Araneomorphae</taxon>
        <taxon>Entelegynae</taxon>
        <taxon>Araneoidea</taxon>
        <taxon>Araneidae</taxon>
        <taxon>Caerostris</taxon>
    </lineage>
</organism>
<dbReference type="AlphaFoldDB" id="A0AAV4Q8N3"/>
<evidence type="ECO:0000313" key="2">
    <source>
        <dbReference type="Proteomes" id="UP001054945"/>
    </source>
</evidence>
<dbReference type="Proteomes" id="UP001054945">
    <property type="component" value="Unassembled WGS sequence"/>
</dbReference>
<keyword evidence="2" id="KW-1185">Reference proteome</keyword>
<evidence type="ECO:0000313" key="1">
    <source>
        <dbReference type="EMBL" id="GIY05425.1"/>
    </source>
</evidence>
<accession>A0AAV4Q8N3</accession>
<gene>
    <name evidence="1" type="ORF">CEXT_13231</name>
</gene>
<proteinExistence type="predicted"/>
<reference evidence="1 2" key="1">
    <citation type="submission" date="2021-06" db="EMBL/GenBank/DDBJ databases">
        <title>Caerostris extrusa draft genome.</title>
        <authorList>
            <person name="Kono N."/>
            <person name="Arakawa K."/>
        </authorList>
    </citation>
    <scope>NUCLEOTIDE SEQUENCE [LARGE SCALE GENOMIC DNA]</scope>
</reference>
<name>A0AAV4Q8N3_CAEEX</name>
<dbReference type="EMBL" id="BPLR01005841">
    <property type="protein sequence ID" value="GIY05425.1"/>
    <property type="molecule type" value="Genomic_DNA"/>
</dbReference>